<evidence type="ECO:0000313" key="2">
    <source>
        <dbReference type="EMBL" id="AYK16115.1"/>
    </source>
</evidence>
<accession>A0A660HWB2</accession>
<dbReference type="PROSITE" id="PS51257">
    <property type="entry name" value="PROKAR_LIPOPROTEIN"/>
    <property type="match status" value="1"/>
</dbReference>
<sequence length="736" mass="80502">MRSGLNLVVYTLILLLLVGAAACTASAQDGEATITTNLTGNISRGATVLYNDTVNLTEGNFTFTPENSTQSYQVDNFTDIGALNATGLRYNVSLIQDENMTNVSVLEGIEGIRNNFTTGEIWFVYINGELAEENFGMNPVADGDNLSFWYTVEEDGEAAIENATYVASITVAREEGIREEEGMETQPELEQNLTELYNDTVNLTQGTFMFMPENSTRTYQVNNLTDLGALNATGLNFTASVMQNMTDAQAGNMTGVQTGDVTQTQAANLTTGTQTANLTQTQTGTIIQTPTETMTEDINVTQELMLQSIEGIRNNNTTGEMWFTYIDGVLANRSLGMNNITNGTNISFWYTTEQNREAEIDNATYVANVTVAVEEGMELGENQTGGNQTGDNQTTNQTVVQVAQNQTNLTTFVNVVQTANMTQTLNTENYTVFAPSNEAFNKLPAAARNELMDNTSLQREVLSYHTVSGKLTSEQLTSMNNVTNIGGNVLQINVVQNNIMIQNVNITQIINADNGVICVIDNVLIPPDSGIGDNQTGDNQTGGIPDVNQNGGNQTGIWHFFSIPFEANNTSVDHLLSGVNYNSLTYYNASSKRFENVSRIEPLKAYWINVPNGTQFNASQQFASVEKKLVTVPPSLRVYPGWNALGSPINVTVPAEVAFITLDSLNDSSNNNSNISSFVKVVGPWVPRNNTTGYYQYVGYNGFNGTITENQLGTDEFEVRPFEGYWVFVDQQDLYA</sequence>
<dbReference type="FunFam" id="2.30.180.10:FF:000014">
    <property type="entry name" value="Stabilin 1"/>
    <property type="match status" value="1"/>
</dbReference>
<gene>
    <name evidence="2" type="ORF">AOB57_013775</name>
    <name evidence="3" type="ORF">GX302_05335</name>
</gene>
<dbReference type="InterPro" id="IPR050904">
    <property type="entry name" value="Adhesion/Biosynth-related"/>
</dbReference>
<protein>
    <submittedName>
        <fullName evidence="2">DUF4430 domain-containing protein</fullName>
    </submittedName>
</protein>
<dbReference type="PANTHER" id="PTHR10900:SF77">
    <property type="entry name" value="FI19380P1"/>
    <property type="match status" value="1"/>
</dbReference>
<keyword evidence="4" id="KW-1185">Reference proteome</keyword>
<dbReference type="AlphaFoldDB" id="A0A660HWB2"/>
<dbReference type="Pfam" id="PF14478">
    <property type="entry name" value="DUF4430"/>
    <property type="match status" value="1"/>
</dbReference>
<evidence type="ECO:0000313" key="4">
    <source>
        <dbReference type="Proteomes" id="UP000053087"/>
    </source>
</evidence>
<dbReference type="Proteomes" id="UP000585579">
    <property type="component" value="Unassembled WGS sequence"/>
</dbReference>
<evidence type="ECO:0000259" key="1">
    <source>
        <dbReference type="PROSITE" id="PS50213"/>
    </source>
</evidence>
<dbReference type="Proteomes" id="UP000053087">
    <property type="component" value="Chromosome"/>
</dbReference>
<proteinExistence type="predicted"/>
<dbReference type="GO" id="GO:0005615">
    <property type="term" value="C:extracellular space"/>
    <property type="evidence" value="ECO:0007669"/>
    <property type="project" value="TreeGrafter"/>
</dbReference>
<dbReference type="SMART" id="SM00554">
    <property type="entry name" value="FAS1"/>
    <property type="match status" value="1"/>
</dbReference>
<evidence type="ECO:0000313" key="3">
    <source>
        <dbReference type="EMBL" id="NLK32263.1"/>
    </source>
</evidence>
<dbReference type="InterPro" id="IPR000782">
    <property type="entry name" value="FAS1_domain"/>
</dbReference>
<dbReference type="Pfam" id="PF02469">
    <property type="entry name" value="Fasciclin"/>
    <property type="match status" value="1"/>
</dbReference>
<organism evidence="2 4">
    <name type="scientific">Methanosarcina flavescens</name>
    <dbReference type="NCBI Taxonomy" id="1715806"/>
    <lineage>
        <taxon>Archaea</taxon>
        <taxon>Methanobacteriati</taxon>
        <taxon>Methanobacteriota</taxon>
        <taxon>Stenosarchaea group</taxon>
        <taxon>Methanomicrobia</taxon>
        <taxon>Methanosarcinales</taxon>
        <taxon>Methanosarcinaceae</taxon>
        <taxon>Methanosarcina</taxon>
    </lineage>
</organism>
<dbReference type="PROSITE" id="PS50213">
    <property type="entry name" value="FAS1"/>
    <property type="match status" value="1"/>
</dbReference>
<name>A0A660HWB2_9EURY</name>
<evidence type="ECO:0000313" key="5">
    <source>
        <dbReference type="Proteomes" id="UP000585579"/>
    </source>
</evidence>
<reference evidence="2 4" key="1">
    <citation type="journal article" date="2016" name="Int. J. Syst. Evol. Microbiol.">
        <title>Methanosarcina flavescens sp. nov., a methanogenic archaeon isolated from a full-scale anaerobic digester.</title>
        <authorList>
            <person name="Kern T."/>
            <person name="Fischer M.A."/>
            <person name="Deppenmeier U."/>
            <person name="Schmitz R.A."/>
            <person name="Rother M."/>
        </authorList>
    </citation>
    <scope>NUCLEOTIDE SEQUENCE [LARGE SCALE GENOMIC DNA]</scope>
    <source>
        <strain evidence="2 4">E03.2</strain>
    </source>
</reference>
<dbReference type="Gene3D" id="2.170.130.30">
    <property type="match status" value="2"/>
</dbReference>
<dbReference type="SUPFAM" id="SSF82153">
    <property type="entry name" value="FAS1 domain"/>
    <property type="match status" value="1"/>
</dbReference>
<dbReference type="EMBL" id="CP032683">
    <property type="protein sequence ID" value="AYK16115.1"/>
    <property type="molecule type" value="Genomic_DNA"/>
</dbReference>
<reference evidence="2" key="2">
    <citation type="submission" date="2018-10" db="EMBL/GenBank/DDBJ databases">
        <authorList>
            <person name="Fischer M.A."/>
            <person name="Kern T."/>
            <person name="Deppenmeier U."/>
            <person name="Schmitz R.A."/>
            <person name="Rother M."/>
        </authorList>
    </citation>
    <scope>NUCLEOTIDE SEQUENCE</scope>
    <source>
        <strain evidence="2">E03.2</strain>
    </source>
</reference>
<dbReference type="InterPro" id="IPR036378">
    <property type="entry name" value="FAS1_dom_sf"/>
</dbReference>
<dbReference type="Gene3D" id="2.30.180.10">
    <property type="entry name" value="FAS1 domain"/>
    <property type="match status" value="1"/>
</dbReference>
<dbReference type="PANTHER" id="PTHR10900">
    <property type="entry name" value="PERIOSTIN-RELATED"/>
    <property type="match status" value="1"/>
</dbReference>
<dbReference type="OrthoDB" id="59577at2157"/>
<dbReference type="InterPro" id="IPR027954">
    <property type="entry name" value="Transcobalamin-like_C"/>
</dbReference>
<feature type="domain" description="FAS1" evidence="1">
    <location>
        <begin position="396"/>
        <end position="524"/>
    </location>
</feature>
<dbReference type="EMBL" id="JAAYQL010000028">
    <property type="protein sequence ID" value="NLK32263.1"/>
    <property type="molecule type" value="Genomic_DNA"/>
</dbReference>
<reference evidence="3 5" key="3">
    <citation type="journal article" date="2020" name="Biotechnol. Biofuels">
        <title>New insights from the biogas microbiome by comprehensive genome-resolved metagenomics of nearly 1600 species originating from multiple anaerobic digesters.</title>
        <authorList>
            <person name="Campanaro S."/>
            <person name="Treu L."/>
            <person name="Rodriguez-R L.M."/>
            <person name="Kovalovszki A."/>
            <person name="Ziels R.M."/>
            <person name="Maus I."/>
            <person name="Zhu X."/>
            <person name="Kougias P.G."/>
            <person name="Basile A."/>
            <person name="Luo G."/>
            <person name="Schluter A."/>
            <person name="Konstantinidis K.T."/>
            <person name="Angelidaki I."/>
        </authorList>
    </citation>
    <scope>NUCLEOTIDE SEQUENCE [LARGE SCALE GENOMIC DNA]</scope>
    <source>
        <strain evidence="3">AS22ysBPME_46</strain>
    </source>
</reference>
<dbReference type="KEGG" id="mfz:AOB57_013775"/>